<comment type="caution">
    <text evidence="12">The sequence shown here is derived from an EMBL/GenBank/DDBJ whole genome shotgun (WGS) entry which is preliminary data.</text>
</comment>
<dbReference type="InterPro" id="IPR015912">
    <property type="entry name" value="Phosphofructokinase_CS"/>
</dbReference>
<evidence type="ECO:0000256" key="3">
    <source>
        <dbReference type="ARBA" id="ARBA00004679"/>
    </source>
</evidence>
<dbReference type="Gene3D" id="3.40.50.460">
    <property type="entry name" value="Phosphofructokinase domain"/>
    <property type="match status" value="1"/>
</dbReference>
<evidence type="ECO:0000256" key="5">
    <source>
        <dbReference type="ARBA" id="ARBA00022679"/>
    </source>
</evidence>
<evidence type="ECO:0000259" key="11">
    <source>
        <dbReference type="Pfam" id="PF00365"/>
    </source>
</evidence>
<reference evidence="12 13" key="1">
    <citation type="submission" date="2018-05" db="EMBL/GenBank/DDBJ databases">
        <title>Rhodohalobacter halophilus gen. nov., sp. nov., a moderately halophilic member of the family Balneolaceae.</title>
        <authorList>
            <person name="Liu Z.-W."/>
        </authorList>
    </citation>
    <scope>NUCLEOTIDE SEQUENCE [LARGE SCALE GENOMIC DNA]</scope>
    <source>
        <strain evidence="12 13">8A47</strain>
    </source>
</reference>
<feature type="binding site" evidence="10">
    <location>
        <position position="10"/>
    </location>
    <ligand>
        <name>ATP</name>
        <dbReference type="ChEBI" id="CHEBI:30616"/>
    </ligand>
</feature>
<dbReference type="HAMAP" id="MF_01976">
    <property type="entry name" value="Phosphofructokinase_III"/>
    <property type="match status" value="1"/>
</dbReference>
<feature type="active site" description="Proton acceptor" evidence="10">
    <location>
        <position position="139"/>
    </location>
</feature>
<dbReference type="InterPro" id="IPR012003">
    <property type="entry name" value="ATP_PFK_prok-type"/>
</dbReference>
<dbReference type="GO" id="GO:0030388">
    <property type="term" value="P:fructose 1,6-bisphosphate metabolic process"/>
    <property type="evidence" value="ECO:0007669"/>
    <property type="project" value="TreeGrafter"/>
</dbReference>
<dbReference type="GO" id="GO:0042802">
    <property type="term" value="F:identical protein binding"/>
    <property type="evidence" value="ECO:0007669"/>
    <property type="project" value="TreeGrafter"/>
</dbReference>
<dbReference type="PANTHER" id="PTHR13697:SF52">
    <property type="entry name" value="ATP-DEPENDENT 6-PHOSPHOFRUCTOKINASE 3"/>
    <property type="match status" value="1"/>
</dbReference>
<dbReference type="GO" id="GO:0005524">
    <property type="term" value="F:ATP binding"/>
    <property type="evidence" value="ECO:0007669"/>
    <property type="project" value="UniProtKB-KW"/>
</dbReference>
<evidence type="ECO:0000313" key="12">
    <source>
        <dbReference type="EMBL" id="PWN06922.1"/>
    </source>
</evidence>
<dbReference type="NCBIfam" id="NF002872">
    <property type="entry name" value="PRK03202.1"/>
    <property type="match status" value="1"/>
</dbReference>
<dbReference type="SUPFAM" id="SSF53784">
    <property type="entry name" value="Phosphofructokinase"/>
    <property type="match status" value="1"/>
</dbReference>
<feature type="binding site" description="in other chain" evidence="10">
    <location>
        <begin position="282"/>
        <end position="285"/>
    </location>
    <ligand>
        <name>substrate</name>
        <note>ligand shared between dimeric partners</note>
    </ligand>
</feature>
<feature type="binding site" evidence="10">
    <location>
        <begin position="73"/>
        <end position="74"/>
    </location>
    <ligand>
        <name>ATP</name>
        <dbReference type="ChEBI" id="CHEBI:30616"/>
    </ligand>
</feature>
<accession>A0A316TWI7</accession>
<comment type="similarity">
    <text evidence="10">Belongs to the phosphofructokinase type A (PFKA) family. Mixed-substrate PFK group III subfamily.</text>
</comment>
<keyword evidence="7 10" id="KW-0418">Kinase</keyword>
<dbReference type="GO" id="GO:0048029">
    <property type="term" value="F:monosaccharide binding"/>
    <property type="evidence" value="ECO:0007669"/>
    <property type="project" value="TreeGrafter"/>
</dbReference>
<keyword evidence="13" id="KW-1185">Reference proteome</keyword>
<feature type="binding site" description="in other chain" evidence="10">
    <location>
        <position position="234"/>
    </location>
    <ligand>
        <name>substrate</name>
        <note>ligand shared between dimeric partners</note>
    </ligand>
</feature>
<comment type="subunit">
    <text evidence="10">Homodimer or homotetramer.</text>
</comment>
<comment type="caution">
    <text evidence="10">Lacks conserved residue(s) required for the propagation of feature annotation.</text>
</comment>
<dbReference type="EC" id="2.7.1.11" evidence="10"/>
<protein>
    <recommendedName>
        <fullName evidence="10">ATP-dependent 6-phosphofructokinase</fullName>
        <shortName evidence="10">ATP-PFK</shortName>
        <shortName evidence="10">Phosphofructokinase</shortName>
        <ecNumber evidence="10">2.7.1.11</ecNumber>
    </recommendedName>
    <alternativeName>
        <fullName evidence="10">Phosphohexokinase</fullName>
    </alternativeName>
</protein>
<dbReference type="PANTHER" id="PTHR13697">
    <property type="entry name" value="PHOSPHOFRUCTOKINASE"/>
    <property type="match status" value="1"/>
</dbReference>
<keyword evidence="10" id="KW-0547">Nucleotide-binding</keyword>
<feature type="domain" description="Phosphofructokinase" evidence="11">
    <location>
        <begin position="2"/>
        <end position="308"/>
    </location>
</feature>
<dbReference type="InterPro" id="IPR000023">
    <property type="entry name" value="Phosphofructokinase_dom"/>
</dbReference>
<dbReference type="AlphaFoldDB" id="A0A316TWI7"/>
<dbReference type="GO" id="GO:0016208">
    <property type="term" value="F:AMP binding"/>
    <property type="evidence" value="ECO:0007669"/>
    <property type="project" value="TreeGrafter"/>
</dbReference>
<keyword evidence="10" id="KW-0067">ATP-binding</keyword>
<dbReference type="OrthoDB" id="9802503at2"/>
<comment type="cofactor">
    <cofactor evidence="1 10">
        <name>Mg(2+)</name>
        <dbReference type="ChEBI" id="CHEBI:18420"/>
    </cofactor>
</comment>
<dbReference type="GO" id="GO:0047334">
    <property type="term" value="F:diphosphate-fructose-6-phosphate 1-phosphotransferase activity"/>
    <property type="evidence" value="ECO:0007669"/>
    <property type="project" value="InterPro"/>
</dbReference>
<evidence type="ECO:0000256" key="9">
    <source>
        <dbReference type="ARBA" id="ARBA00023152"/>
    </source>
</evidence>
<evidence type="ECO:0000256" key="6">
    <source>
        <dbReference type="ARBA" id="ARBA00022723"/>
    </source>
</evidence>
<keyword evidence="8 10" id="KW-0460">Magnesium</keyword>
<evidence type="ECO:0000256" key="8">
    <source>
        <dbReference type="ARBA" id="ARBA00022842"/>
    </source>
</evidence>
<evidence type="ECO:0000256" key="7">
    <source>
        <dbReference type="ARBA" id="ARBA00022777"/>
    </source>
</evidence>
<dbReference type="PIRSF" id="PIRSF000532">
    <property type="entry name" value="ATP_PFK_prok"/>
    <property type="match status" value="1"/>
</dbReference>
<dbReference type="Pfam" id="PF00365">
    <property type="entry name" value="PFK"/>
    <property type="match status" value="1"/>
</dbReference>
<dbReference type="Gene3D" id="3.40.50.450">
    <property type="match status" value="1"/>
</dbReference>
<dbReference type="PRINTS" id="PR00476">
    <property type="entry name" value="PHFRCTKINASE"/>
</dbReference>
<comment type="catalytic activity">
    <reaction evidence="10">
        <text>beta-D-fructose 6-phosphate + ATP = beta-D-fructose 1,6-bisphosphate + ADP + H(+)</text>
        <dbReference type="Rhea" id="RHEA:16109"/>
        <dbReference type="ChEBI" id="CHEBI:15378"/>
        <dbReference type="ChEBI" id="CHEBI:30616"/>
        <dbReference type="ChEBI" id="CHEBI:32966"/>
        <dbReference type="ChEBI" id="CHEBI:57634"/>
        <dbReference type="ChEBI" id="CHEBI:456216"/>
        <dbReference type="EC" id="2.7.1.11"/>
    </reaction>
</comment>
<name>A0A316TWI7_9BACT</name>
<proteinExistence type="inferred from homology"/>
<dbReference type="GO" id="GO:0046872">
    <property type="term" value="F:metal ion binding"/>
    <property type="evidence" value="ECO:0007669"/>
    <property type="project" value="UniProtKB-KW"/>
</dbReference>
<dbReference type="InterPro" id="IPR012829">
    <property type="entry name" value="Phosphofructokinase_III"/>
</dbReference>
<comment type="subcellular location">
    <subcellularLocation>
        <location evidence="2 10">Cytoplasm</location>
    </subcellularLocation>
</comment>
<dbReference type="InterPro" id="IPR022953">
    <property type="entry name" value="ATP_PFK"/>
</dbReference>
<dbReference type="GO" id="GO:0070095">
    <property type="term" value="F:fructose-6-phosphate binding"/>
    <property type="evidence" value="ECO:0007669"/>
    <property type="project" value="TreeGrafter"/>
</dbReference>
<keyword evidence="6 10" id="KW-0479">Metal-binding</keyword>
<sequence>MRIAINTGGGDAPGLNAAIRSATLSALRRGWEVMGIMNGYGSIYTEHPFKKLTYDSVRGITMMGGTILGSANKANPFEVPVTKKDGSVELEDRSDAVVEEFEKYSIDALVAIGGDGSMHIAHRLSQKGLNVVGVPKTIDNDIWGCDVSLGFDTAVTTATEAIDRIRTTAQSHQRIMIVEVMGRYAGWIALHSGLSASADAILIPEIRFNVDAIAEKVMERQRKGDTYSIIVAAEGAVEEDGHRFVKGKEPGQSEQLGGIGEYLEDVLSEKTGKESRSLVLGHLQRGGTPSTYDRLISLRFGAAAIRALDEKDFNRMIVMQQNSIKRIPLEDVAGKVKNVPLDSDTILTAKEIGICLGNSK</sequence>
<dbReference type="GO" id="GO:0003872">
    <property type="term" value="F:6-phosphofructokinase activity"/>
    <property type="evidence" value="ECO:0007669"/>
    <property type="project" value="UniProtKB-UniRule"/>
</dbReference>
<feature type="site" description="Important for substrate specificity; cannot use PPi as phosphoryl donor" evidence="10">
    <location>
        <position position="116"/>
    </location>
</feature>
<evidence type="ECO:0000256" key="4">
    <source>
        <dbReference type="ARBA" id="ARBA00022490"/>
    </source>
</evidence>
<feature type="binding site" evidence="10">
    <location>
        <position position="276"/>
    </location>
    <ligand>
        <name>substrate</name>
        <note>ligand shared between dimeric partners</note>
    </ligand>
</feature>
<feature type="binding site" evidence="10">
    <location>
        <begin position="114"/>
        <end position="117"/>
    </location>
    <ligand>
        <name>ATP</name>
        <dbReference type="ChEBI" id="CHEBI:30616"/>
    </ligand>
</feature>
<gene>
    <name evidence="10" type="primary">pfkA</name>
    <name evidence="12" type="ORF">DDZ15_06520</name>
</gene>
<keyword evidence="4 10" id="KW-0963">Cytoplasm</keyword>
<dbReference type="UniPathway" id="UPA00109">
    <property type="reaction ID" value="UER00182"/>
</dbReference>
<dbReference type="RefSeq" id="WP_109646271.1">
    <property type="nucleotide sequence ID" value="NZ_QGGB01000005.1"/>
</dbReference>
<evidence type="ECO:0000256" key="10">
    <source>
        <dbReference type="HAMAP-Rule" id="MF_01976"/>
    </source>
</evidence>
<keyword evidence="5 10" id="KW-0808">Transferase</keyword>
<dbReference type="GO" id="GO:0061621">
    <property type="term" value="P:canonical glycolysis"/>
    <property type="evidence" value="ECO:0007669"/>
    <property type="project" value="TreeGrafter"/>
</dbReference>
<feature type="binding site" evidence="10">
    <location>
        <position position="174"/>
    </location>
    <ligand>
        <name>substrate</name>
        <note>ligand shared between dimeric partners</note>
    </ligand>
</feature>
<evidence type="ECO:0000256" key="2">
    <source>
        <dbReference type="ARBA" id="ARBA00004496"/>
    </source>
</evidence>
<evidence type="ECO:0000313" key="13">
    <source>
        <dbReference type="Proteomes" id="UP000245533"/>
    </source>
</evidence>
<dbReference type="EMBL" id="QGGB01000005">
    <property type="protein sequence ID" value="PWN06922.1"/>
    <property type="molecule type" value="Genomic_DNA"/>
</dbReference>
<dbReference type="GO" id="GO:0005945">
    <property type="term" value="C:6-phosphofructokinase complex"/>
    <property type="evidence" value="ECO:0007669"/>
    <property type="project" value="TreeGrafter"/>
</dbReference>
<feature type="binding site" description="in other chain" evidence="10">
    <location>
        <begin position="181"/>
        <end position="183"/>
    </location>
    <ligand>
        <name>substrate</name>
        <note>ligand shared between dimeric partners</note>
    </ligand>
</feature>
<evidence type="ECO:0000256" key="1">
    <source>
        <dbReference type="ARBA" id="ARBA00001946"/>
    </source>
</evidence>
<dbReference type="Proteomes" id="UP000245533">
    <property type="component" value="Unassembled WGS sequence"/>
</dbReference>
<comment type="function">
    <text evidence="10">Catalyzes the phosphorylation of D-fructose 6-phosphate to fructose 1,6-bisphosphate by ATP, the first committing step of glycolysis.</text>
</comment>
<dbReference type="FunFam" id="3.40.50.460:FF:000002">
    <property type="entry name" value="ATP-dependent 6-phosphofructokinase"/>
    <property type="match status" value="1"/>
</dbReference>
<keyword evidence="9 10" id="KW-0324">Glycolysis</keyword>
<organism evidence="12 13">
    <name type="scientific">Rhodohalobacter mucosus</name>
    <dbReference type="NCBI Taxonomy" id="2079485"/>
    <lineage>
        <taxon>Bacteria</taxon>
        <taxon>Pseudomonadati</taxon>
        <taxon>Balneolota</taxon>
        <taxon>Balneolia</taxon>
        <taxon>Balneolales</taxon>
        <taxon>Balneolaceae</taxon>
        <taxon>Rhodohalobacter</taxon>
    </lineage>
</organism>
<feature type="binding site" description="in other chain" evidence="10">
    <location>
        <begin position="137"/>
        <end position="139"/>
    </location>
    <ligand>
        <name>substrate</name>
        <note>ligand shared between dimeric partners</note>
    </ligand>
</feature>
<dbReference type="GO" id="GO:0006002">
    <property type="term" value="P:fructose 6-phosphate metabolic process"/>
    <property type="evidence" value="ECO:0007669"/>
    <property type="project" value="InterPro"/>
</dbReference>
<dbReference type="InterPro" id="IPR035966">
    <property type="entry name" value="PKF_sf"/>
</dbReference>
<dbReference type="PROSITE" id="PS00433">
    <property type="entry name" value="PHOSPHOFRUCTOKINASE"/>
    <property type="match status" value="1"/>
</dbReference>
<comment type="pathway">
    <text evidence="3 10">Carbohydrate degradation; glycolysis; D-glyceraldehyde 3-phosphate and glycerone phosphate from D-glucose: step 3/4.</text>
</comment>
<feature type="binding site" evidence="10">
    <location>
        <position position="115"/>
    </location>
    <ligand>
        <name>Mg(2+)</name>
        <dbReference type="ChEBI" id="CHEBI:18420"/>
        <note>catalytic</note>
    </ligand>
</feature>